<dbReference type="PANTHER" id="PTHR48100">
    <property type="entry name" value="BROAD-SPECIFICITY PHOSPHATASE YOR283W-RELATED"/>
    <property type="match status" value="1"/>
</dbReference>
<keyword evidence="2" id="KW-1185">Reference proteome</keyword>
<dbReference type="GO" id="GO:0016791">
    <property type="term" value="F:phosphatase activity"/>
    <property type="evidence" value="ECO:0007669"/>
    <property type="project" value="TreeGrafter"/>
</dbReference>
<reference evidence="1 2" key="1">
    <citation type="journal article" date="2019" name="New Phytol.">
        <title>Comparative genomics reveals unique wood-decay strategies and fruiting body development in the Schizophyllaceae.</title>
        <authorList>
            <person name="Almasi E."/>
            <person name="Sahu N."/>
            <person name="Krizsan K."/>
            <person name="Balint B."/>
            <person name="Kovacs G.M."/>
            <person name="Kiss B."/>
            <person name="Cseklye J."/>
            <person name="Drula E."/>
            <person name="Henrissat B."/>
            <person name="Nagy I."/>
            <person name="Chovatia M."/>
            <person name="Adam C."/>
            <person name="LaButti K."/>
            <person name="Lipzen A."/>
            <person name="Riley R."/>
            <person name="Grigoriev I.V."/>
            <person name="Nagy L.G."/>
        </authorList>
    </citation>
    <scope>NUCLEOTIDE SEQUENCE [LARGE SCALE GENOMIC DNA]</scope>
    <source>
        <strain evidence="1 2">NL-1724</strain>
    </source>
</reference>
<evidence type="ECO:0000313" key="2">
    <source>
        <dbReference type="Proteomes" id="UP000320762"/>
    </source>
</evidence>
<proteinExistence type="predicted"/>
<dbReference type="InterPro" id="IPR013078">
    <property type="entry name" value="His_Pase_superF_clade-1"/>
</dbReference>
<dbReference type="EMBL" id="VDMD01000013">
    <property type="protein sequence ID" value="TRM62194.1"/>
    <property type="molecule type" value="Genomic_DNA"/>
</dbReference>
<dbReference type="OrthoDB" id="496981at2759"/>
<dbReference type="SUPFAM" id="SSF53254">
    <property type="entry name" value="Phosphoglycerate mutase-like"/>
    <property type="match status" value="1"/>
</dbReference>
<organism evidence="1 2">
    <name type="scientific">Schizophyllum amplum</name>
    <dbReference type="NCBI Taxonomy" id="97359"/>
    <lineage>
        <taxon>Eukaryota</taxon>
        <taxon>Fungi</taxon>
        <taxon>Dikarya</taxon>
        <taxon>Basidiomycota</taxon>
        <taxon>Agaricomycotina</taxon>
        <taxon>Agaricomycetes</taxon>
        <taxon>Agaricomycetidae</taxon>
        <taxon>Agaricales</taxon>
        <taxon>Schizophyllaceae</taxon>
        <taxon>Schizophyllum</taxon>
    </lineage>
</organism>
<comment type="caution">
    <text evidence="1">The sequence shown here is derived from an EMBL/GenBank/DDBJ whole genome shotgun (WGS) entry which is preliminary data.</text>
</comment>
<dbReference type="CDD" id="cd07067">
    <property type="entry name" value="HP_PGM_like"/>
    <property type="match status" value="1"/>
</dbReference>
<dbReference type="Proteomes" id="UP000320762">
    <property type="component" value="Unassembled WGS sequence"/>
</dbReference>
<dbReference type="Gene3D" id="3.40.50.1240">
    <property type="entry name" value="Phosphoglycerate mutase-like"/>
    <property type="match status" value="1"/>
</dbReference>
<evidence type="ECO:0000313" key="1">
    <source>
        <dbReference type="EMBL" id="TRM62194.1"/>
    </source>
</evidence>
<dbReference type="Pfam" id="PF00300">
    <property type="entry name" value="His_Phos_1"/>
    <property type="match status" value="1"/>
</dbReference>
<dbReference type="AlphaFoldDB" id="A0A550CBQ5"/>
<accession>A0A550CBQ5</accession>
<dbReference type="InterPro" id="IPR029033">
    <property type="entry name" value="His_PPase_superfam"/>
</dbReference>
<dbReference type="InterPro" id="IPR050275">
    <property type="entry name" value="PGM_Phosphatase"/>
</dbReference>
<dbReference type="SMART" id="SM00855">
    <property type="entry name" value="PGAM"/>
    <property type="match status" value="1"/>
</dbReference>
<name>A0A550CBQ5_9AGAR</name>
<dbReference type="PANTHER" id="PTHR48100:SF1">
    <property type="entry name" value="HISTIDINE PHOSPHATASE FAMILY PROTEIN-RELATED"/>
    <property type="match status" value="1"/>
</dbReference>
<gene>
    <name evidence="1" type="ORF">BD626DRAFT_404156</name>
</gene>
<dbReference type="GO" id="GO:0005737">
    <property type="term" value="C:cytoplasm"/>
    <property type="evidence" value="ECO:0007669"/>
    <property type="project" value="TreeGrafter"/>
</dbReference>
<protein>
    <submittedName>
        <fullName evidence="1">Histidine phosphatase superfamily</fullName>
    </submittedName>
</protein>
<sequence length="250" mass="28351">MVYINSEQVPERFGLKDDSSNRWSKLLSHIAHLNGSDKDGAYKLIILGRHGQGFHNVGESKYGTRAWDDYWSKLNGDDEITWGPDPELTPLGKEQARTVNAIWKQEIEAGMPLPISLYCSPFTRALDTLRISFGEFLSGSARPMVLENCREVSGVHTCDKRRPRSYIHCAFPEFDIEDGLTEEDEYFKDDVREASEDVVQRARSVLCTIFQDKTPEYVSITAHSGWINAFLIAVGREYYDLPTGGEHPTL</sequence>